<comment type="caution">
    <text evidence="2">The sequence shown here is derived from an EMBL/GenBank/DDBJ whole genome shotgun (WGS) entry which is preliminary data.</text>
</comment>
<feature type="compositionally biased region" description="Basic and acidic residues" evidence="1">
    <location>
        <begin position="256"/>
        <end position="267"/>
    </location>
</feature>
<keyword evidence="3" id="KW-1185">Reference proteome</keyword>
<feature type="region of interest" description="Disordered" evidence="1">
    <location>
        <begin position="219"/>
        <end position="267"/>
    </location>
</feature>
<dbReference type="PANTHER" id="PTHR19327">
    <property type="entry name" value="GOLGIN"/>
    <property type="match status" value="1"/>
</dbReference>
<dbReference type="Gene3D" id="1.10.287.1490">
    <property type="match status" value="1"/>
</dbReference>
<feature type="compositionally biased region" description="Basic and acidic residues" evidence="1">
    <location>
        <begin position="434"/>
        <end position="452"/>
    </location>
</feature>
<name>A0ABX4HKU5_9GAMM</name>
<accession>A0ABX4HKU5</accession>
<evidence type="ECO:0000256" key="1">
    <source>
        <dbReference type="SAM" id="MobiDB-lite"/>
    </source>
</evidence>
<feature type="compositionally biased region" description="Basic and acidic residues" evidence="1">
    <location>
        <begin position="221"/>
        <end position="231"/>
    </location>
</feature>
<dbReference type="PANTHER" id="PTHR19327:SF0">
    <property type="entry name" value="GOLGIN SUBFAMILY A MEMBER 4"/>
    <property type="match status" value="1"/>
</dbReference>
<gene>
    <name evidence="2" type="ORF">CK497_07790</name>
</gene>
<evidence type="ECO:0000313" key="2">
    <source>
        <dbReference type="EMBL" id="PAU73005.1"/>
    </source>
</evidence>
<reference evidence="2 3" key="1">
    <citation type="submission" date="2017-08" db="EMBL/GenBank/DDBJ databases">
        <title>Halomonas binhaiensis sp. nov., isolated from saline alkaline soil.</title>
        <authorList>
            <person name="Wang D."/>
            <person name="Zhang G."/>
        </authorList>
    </citation>
    <scope>NUCLEOTIDE SEQUENCE [LARGE SCALE GENOMIC DNA]</scope>
    <source>
        <strain evidence="2 3">WN018</strain>
    </source>
</reference>
<dbReference type="Proteomes" id="UP000218675">
    <property type="component" value="Unassembled WGS sequence"/>
</dbReference>
<evidence type="ECO:0000313" key="3">
    <source>
        <dbReference type="Proteomes" id="UP000218675"/>
    </source>
</evidence>
<feature type="compositionally biased region" description="Polar residues" evidence="1">
    <location>
        <begin position="232"/>
        <end position="255"/>
    </location>
</feature>
<feature type="compositionally biased region" description="Polar residues" evidence="1">
    <location>
        <begin position="422"/>
        <end position="433"/>
    </location>
</feature>
<feature type="region of interest" description="Disordered" evidence="1">
    <location>
        <begin position="422"/>
        <end position="452"/>
    </location>
</feature>
<sequence>MSQKFDLLVHIGPLREESEALLKHLNHVTLLAPLYSMPERQQALVKALPSLHFAEQPVTPPGGEAVCYAYTLQEFTSLAPAGELTSLYPGLGKARQQTVDTQTLPQALKQAGLGQATLTHLIIEQPEIALSLLQAFNHSGLLDQLTHLWVRTSPLRLYEGMATSIELSQWCEQQGFEEVIQDAEDPDFFLLGFARNPLYNKLKDTLAKLAEHEAQLSQLSAERDTLEKELAETTQNSKQRAEKAQQQLDESATQLQEKDAQLSERDSQLKQLKEEHDALKKTLSETEQSSKKNAEKAQQQLKEKDAQLSERDNQLKQLKEEHDALKKMLSETKQSAEKAQQLLEEKGAELNERDDKLEQLNAELVALKKKLLEAEQNLNQSTEKAQQQLGEKATQLKEKNAQLAERDTQLSQLTEERDTLKKQLNQAAKASQQHQKERQESEQKLKDATQKYEEVEQQLQNTEQAGQKVQKKLEETHAWFITRKQQAEEGADQIKALQAKLKTQQAQVESLQEKLTLSEEERENYQRYFANRKKQHEEAEAKLAEAQQQLAEKDAMVSQLNEQLAMLKQSNERFGQLESKLESLFGEQRSYIQQTTSALGQHVTRSARQQRDEQALTHYLQHGQRPVSTQLAPGYAMALLEHYDTHHHDVVVVFGSTHTTELLAQSIINARVEQPRLMRQNGQRQETHNEVTLSHDDLPQTIVSIQHQKTVSNELKASLDNKRLSHAVNVVYAPWGECQANDQTALFYAADSTLQRLNQWLPEDARVLVIVGETLSEAGHSREVALPLLLKQLPTQRLDVILEGNNYPQESELTTRWETLLETRQRPGQWLSLPNALSLKVEG</sequence>
<dbReference type="RefSeq" id="WP_095603283.1">
    <property type="nucleotide sequence ID" value="NZ_NSKA01000002.1"/>
</dbReference>
<feature type="region of interest" description="Disordered" evidence="1">
    <location>
        <begin position="282"/>
        <end position="310"/>
    </location>
</feature>
<evidence type="ECO:0008006" key="4">
    <source>
        <dbReference type="Google" id="ProtNLM"/>
    </source>
</evidence>
<proteinExistence type="predicted"/>
<dbReference type="EMBL" id="NSKA01000002">
    <property type="protein sequence ID" value="PAU73005.1"/>
    <property type="molecule type" value="Genomic_DNA"/>
</dbReference>
<protein>
    <recommendedName>
        <fullName evidence="4">Chromosome partition protein Smc</fullName>
    </recommendedName>
</protein>
<organism evidence="2 3">
    <name type="scientific">Vreelandella alkaliphila</name>
    <dbReference type="NCBI Taxonomy" id="272774"/>
    <lineage>
        <taxon>Bacteria</taxon>
        <taxon>Pseudomonadati</taxon>
        <taxon>Pseudomonadota</taxon>
        <taxon>Gammaproteobacteria</taxon>
        <taxon>Oceanospirillales</taxon>
        <taxon>Halomonadaceae</taxon>
        <taxon>Vreelandella</taxon>
    </lineage>
</organism>